<feature type="transmembrane region" description="Helical" evidence="1">
    <location>
        <begin position="91"/>
        <end position="115"/>
    </location>
</feature>
<gene>
    <name evidence="3" type="ORF">QNI22_01710</name>
</gene>
<dbReference type="Pfam" id="PF01757">
    <property type="entry name" value="Acyl_transf_3"/>
    <property type="match status" value="1"/>
</dbReference>
<name>A0AAE3R0A9_9BACT</name>
<dbReference type="EC" id="2.3.-.-" evidence="3"/>
<dbReference type="PANTHER" id="PTHR23028">
    <property type="entry name" value="ACETYLTRANSFERASE"/>
    <property type="match status" value="1"/>
</dbReference>
<sequence>MTKQSDYLFSINNMRAIASMAVVLFHFIGTEQFLTNWTILKYISVYGQYGVQMFFVISGFVIPFSLYKSKYKIHYYGKFVLKRIIRLDPPYLANILFIICLSYVLSKVSSAQFTITWKQLLLHLGYLNAFFHEKWLNVVFWTLSVEFQYYVLLGLIYPLLIGNQWIRSITVISLLALSILFHDIPRDFFFAHIPVFLMGILTFQWYTRIIPKWEYIVWTFVCILFIYTSSIEILFVSIISVLLLFYFTIENKWLTFLGDISYSLYLMHVMTGSVVISIVKKRTDNIYIEFFALVFAVSISVTMSYLLYRFVEQPSQKLSSKIRFTNKSNSVTV</sequence>
<dbReference type="GO" id="GO:0016020">
    <property type="term" value="C:membrane"/>
    <property type="evidence" value="ECO:0007669"/>
    <property type="project" value="TreeGrafter"/>
</dbReference>
<accession>A0AAE3R0A9</accession>
<feature type="transmembrane region" description="Helical" evidence="1">
    <location>
        <begin position="188"/>
        <end position="206"/>
    </location>
</feature>
<dbReference type="Proteomes" id="UP001232063">
    <property type="component" value="Unassembled WGS sequence"/>
</dbReference>
<evidence type="ECO:0000259" key="2">
    <source>
        <dbReference type="Pfam" id="PF01757"/>
    </source>
</evidence>
<keyword evidence="1" id="KW-0812">Transmembrane</keyword>
<comment type="caution">
    <text evidence="3">The sequence shown here is derived from an EMBL/GenBank/DDBJ whole genome shotgun (WGS) entry which is preliminary data.</text>
</comment>
<feature type="transmembrane region" description="Helical" evidence="1">
    <location>
        <begin position="49"/>
        <end position="67"/>
    </location>
</feature>
<feature type="transmembrane region" description="Helical" evidence="1">
    <location>
        <begin position="260"/>
        <end position="279"/>
    </location>
</feature>
<dbReference type="AlphaFoldDB" id="A0AAE3R0A9"/>
<reference evidence="3" key="1">
    <citation type="submission" date="2023-05" db="EMBL/GenBank/DDBJ databases">
        <authorList>
            <person name="Zhang X."/>
        </authorList>
    </citation>
    <scope>NUCLEOTIDE SEQUENCE</scope>
    <source>
        <strain evidence="3">BD1B2-1</strain>
    </source>
</reference>
<keyword evidence="1" id="KW-1133">Transmembrane helix</keyword>
<protein>
    <submittedName>
        <fullName evidence="3">Acyltransferase</fullName>
        <ecNumber evidence="3">2.3.-.-</ecNumber>
    </submittedName>
</protein>
<proteinExistence type="predicted"/>
<dbReference type="EMBL" id="JASJOU010000001">
    <property type="protein sequence ID" value="MDJ1499339.1"/>
    <property type="molecule type" value="Genomic_DNA"/>
</dbReference>
<keyword evidence="1" id="KW-0472">Membrane</keyword>
<feature type="transmembrane region" description="Helical" evidence="1">
    <location>
        <begin position="165"/>
        <end position="182"/>
    </location>
</feature>
<feature type="domain" description="Acyltransferase 3" evidence="2">
    <location>
        <begin position="10"/>
        <end position="303"/>
    </location>
</feature>
<dbReference type="GO" id="GO:0000271">
    <property type="term" value="P:polysaccharide biosynthetic process"/>
    <property type="evidence" value="ECO:0007669"/>
    <property type="project" value="TreeGrafter"/>
</dbReference>
<feature type="transmembrane region" description="Helical" evidence="1">
    <location>
        <begin position="215"/>
        <end position="248"/>
    </location>
</feature>
<dbReference type="PANTHER" id="PTHR23028:SF53">
    <property type="entry name" value="ACYL_TRANSF_3 DOMAIN-CONTAINING PROTEIN"/>
    <property type="match status" value="1"/>
</dbReference>
<dbReference type="GO" id="GO:0016747">
    <property type="term" value="F:acyltransferase activity, transferring groups other than amino-acyl groups"/>
    <property type="evidence" value="ECO:0007669"/>
    <property type="project" value="InterPro"/>
</dbReference>
<evidence type="ECO:0000256" key="1">
    <source>
        <dbReference type="SAM" id="Phobius"/>
    </source>
</evidence>
<evidence type="ECO:0000313" key="4">
    <source>
        <dbReference type="Proteomes" id="UP001232063"/>
    </source>
</evidence>
<keyword evidence="3" id="KW-0012">Acyltransferase</keyword>
<feature type="transmembrane region" description="Helical" evidence="1">
    <location>
        <begin position="7"/>
        <end position="29"/>
    </location>
</feature>
<dbReference type="InterPro" id="IPR050879">
    <property type="entry name" value="Acyltransferase_3"/>
</dbReference>
<keyword evidence="3" id="KW-0808">Transferase</keyword>
<keyword evidence="4" id="KW-1185">Reference proteome</keyword>
<organism evidence="3 4">
    <name type="scientific">Xanthocytophaga agilis</name>
    <dbReference type="NCBI Taxonomy" id="3048010"/>
    <lineage>
        <taxon>Bacteria</taxon>
        <taxon>Pseudomonadati</taxon>
        <taxon>Bacteroidota</taxon>
        <taxon>Cytophagia</taxon>
        <taxon>Cytophagales</taxon>
        <taxon>Rhodocytophagaceae</taxon>
        <taxon>Xanthocytophaga</taxon>
    </lineage>
</organism>
<evidence type="ECO:0000313" key="3">
    <source>
        <dbReference type="EMBL" id="MDJ1499339.1"/>
    </source>
</evidence>
<feature type="transmembrane region" description="Helical" evidence="1">
    <location>
        <begin position="286"/>
        <end position="308"/>
    </location>
</feature>
<dbReference type="InterPro" id="IPR002656">
    <property type="entry name" value="Acyl_transf_3_dom"/>
</dbReference>
<feature type="transmembrane region" description="Helical" evidence="1">
    <location>
        <begin position="135"/>
        <end position="153"/>
    </location>
</feature>